<keyword evidence="7" id="KW-0648">Protein biosynthesis</keyword>
<dbReference type="Gene3D" id="1.20.970.30">
    <property type="entry name" value="eIF4G, eIF4E-binding domain"/>
    <property type="match status" value="1"/>
</dbReference>
<dbReference type="GO" id="GO:0003743">
    <property type="term" value="F:translation initiation factor activity"/>
    <property type="evidence" value="ECO:0007669"/>
    <property type="project" value="UniProtKB-KW"/>
</dbReference>
<sequence>MAGLHYAYPGMYQPYAAPPPASPRNQFSTMGTPAPYLSMTYPGPSPMSRTPSAAAADIHRPPSGFGPPPNIPMSPPAPTTFPTPDPNIFKKPEKGVSKGIKIVDPLTRTTRNFDKPPETPKDRPVVVTSTPVIVTSVSPAPRLAPAEIKRDFELQVQKKKEETEAREKELLEQKAEEERSKREAEEAEKKKRREEEEENKRKEEERKRAEEEQKRKEEERKHKEEEEERLRKEAEEKARLEEEERIRKEEEAAAEAARIAKEKAEEEIRIAKEKEEEERQRIKAEQEEAERKAEEEVGRLAKEEEERKAKEEAESKAAEAEAAAKAAAAAATRTEEVTENITDKPEVSKPAETEGSAEQVATSTAAEDTMRPPAKPKGKPSPLVLKTSTEPGPPSAALTALRSARFIGDINSIKYPEYIMSPNPALNAAAPAGKFKYQKDFLLQFQSVFTEKPHQEWDKIIRETVGEPDSARPQTARMAQSGMGQRSGSRPGATSAQPPMGTMGSFGSGKFGMLPANMLTSAQRFEQSNSRPGPISSNPLQALGAVGQFRPGPPSISRTNSSQGLSHQGGSIPQSPRARSQRGSSKRGNTGAGGVAMEKSESKQAEPKPILTIPPSDVKPLVISESRWKPRSVQAAASTGAAPGAISAVAPPVPTEDNRLAPELVQRKVKAALNKMTPEKFDKISGQILDIASQSKYETDGRTLRQVIQLTFEKATDEAAWSSMYAKFCKVMMESMDPSIKDESIKDREGNVVTGGILFRKYLLNRCQEEFQRGWKVNLPPKPEGETDEAAMLSDEYYIAAAAKRRGLGLIQFIGELFKLGMLTERIMHECVKKLVDYEGVPEEAEVESLCKLLRTIGASLDATGKSRPMMDVYFARIQTMIDHPELQSRLKFMLMDVVDLRKKNWQANETDKGPKTLAEIQADVAKAAAEKEAASRANSQRGGRQGGGRGDNRNFLQGGFSQSEYQQQRQISQNTLNSDELRKLKSQQRDRNVTATQNTFGPPSMFASRGSNPKKMGPTSFNRGDDSGPASRTATPPSGATTSRNSFHVLGDMGSQANDGDANDSVSPAPSAASSPPLAKVSPAMRSLSGKE</sequence>
<dbReference type="Pfam" id="PF12152">
    <property type="entry name" value="eIF_4G1"/>
    <property type="match status" value="1"/>
</dbReference>
<reference evidence="10 11" key="1">
    <citation type="journal article" date="2018" name="Nat. Ecol. Evol.">
        <title>Pezizomycetes genomes reveal the molecular basis of ectomycorrhizal truffle lifestyle.</title>
        <authorList>
            <person name="Murat C."/>
            <person name="Payen T."/>
            <person name="Noel B."/>
            <person name="Kuo A."/>
            <person name="Morin E."/>
            <person name="Chen J."/>
            <person name="Kohler A."/>
            <person name="Krizsan K."/>
            <person name="Balestrini R."/>
            <person name="Da Silva C."/>
            <person name="Montanini B."/>
            <person name="Hainaut M."/>
            <person name="Levati E."/>
            <person name="Barry K.W."/>
            <person name="Belfiori B."/>
            <person name="Cichocki N."/>
            <person name="Clum A."/>
            <person name="Dockter R.B."/>
            <person name="Fauchery L."/>
            <person name="Guy J."/>
            <person name="Iotti M."/>
            <person name="Le Tacon F."/>
            <person name="Lindquist E.A."/>
            <person name="Lipzen A."/>
            <person name="Malagnac F."/>
            <person name="Mello A."/>
            <person name="Molinier V."/>
            <person name="Miyauchi S."/>
            <person name="Poulain J."/>
            <person name="Riccioni C."/>
            <person name="Rubini A."/>
            <person name="Sitrit Y."/>
            <person name="Splivallo R."/>
            <person name="Traeger S."/>
            <person name="Wang M."/>
            <person name="Zifcakova L."/>
            <person name="Wipf D."/>
            <person name="Zambonelli A."/>
            <person name="Paolocci F."/>
            <person name="Nowrousian M."/>
            <person name="Ottonello S."/>
            <person name="Baldrian P."/>
            <person name="Spatafora J.W."/>
            <person name="Henrissat B."/>
            <person name="Nagy L.G."/>
            <person name="Aury J.M."/>
            <person name="Wincker P."/>
            <person name="Grigoriev I.V."/>
            <person name="Bonfante P."/>
            <person name="Martin F.M."/>
        </authorList>
    </citation>
    <scope>NUCLEOTIDE SEQUENCE [LARGE SCALE GENOMIC DNA]</scope>
    <source>
        <strain evidence="10 11">ATCC MYA-4762</strain>
    </source>
</reference>
<feature type="region of interest" description="Disordered" evidence="8">
    <location>
        <begin position="157"/>
        <end position="397"/>
    </location>
</feature>
<keyword evidence="6" id="KW-0694">RNA-binding</keyword>
<protein>
    <recommendedName>
        <fullName evidence="9">MIF4G domain-containing protein</fullName>
    </recommendedName>
</protein>
<dbReference type="GO" id="GO:0003729">
    <property type="term" value="F:mRNA binding"/>
    <property type="evidence" value="ECO:0007669"/>
    <property type="project" value="TreeGrafter"/>
</dbReference>
<keyword evidence="4" id="KW-0396">Initiation factor</keyword>
<dbReference type="FunFam" id="1.25.40.180:FF:000020">
    <property type="entry name" value="Eukaryotic translation initiation factor subunit"/>
    <property type="match status" value="1"/>
</dbReference>
<comment type="similarity">
    <text evidence="2">Belongs to the eukaryotic initiation factor 4G family.</text>
</comment>
<feature type="compositionally biased region" description="Pro residues" evidence="8">
    <location>
        <begin position="64"/>
        <end position="85"/>
    </location>
</feature>
<feature type="compositionally biased region" description="Polar residues" evidence="8">
    <location>
        <begin position="556"/>
        <end position="588"/>
    </location>
</feature>
<dbReference type="EMBL" id="ML121568">
    <property type="protein sequence ID" value="RPB20724.1"/>
    <property type="molecule type" value="Genomic_DNA"/>
</dbReference>
<feature type="compositionally biased region" description="Basic and acidic residues" evidence="8">
    <location>
        <begin position="157"/>
        <end position="189"/>
    </location>
</feature>
<dbReference type="PANTHER" id="PTHR23253">
    <property type="entry name" value="EUKARYOTIC TRANSLATION INITIATION FACTOR 4 GAMMA"/>
    <property type="match status" value="1"/>
</dbReference>
<feature type="compositionally biased region" description="Polar residues" evidence="8">
    <location>
        <begin position="524"/>
        <end position="540"/>
    </location>
</feature>
<evidence type="ECO:0000256" key="6">
    <source>
        <dbReference type="ARBA" id="ARBA00022884"/>
    </source>
</evidence>
<dbReference type="AlphaFoldDB" id="A0A3N4LCW8"/>
<feature type="domain" description="MIF4G" evidence="9">
    <location>
        <begin position="666"/>
        <end position="905"/>
    </location>
</feature>
<evidence type="ECO:0000256" key="7">
    <source>
        <dbReference type="ARBA" id="ARBA00022917"/>
    </source>
</evidence>
<dbReference type="SUPFAM" id="SSF101489">
    <property type="entry name" value="Eukaryotic initiation factor 4f subunit eIF4g, eIF4e-binding domain"/>
    <property type="match status" value="1"/>
</dbReference>
<dbReference type="GO" id="GO:0016281">
    <property type="term" value="C:eukaryotic translation initiation factor 4F complex"/>
    <property type="evidence" value="ECO:0007669"/>
    <property type="project" value="TreeGrafter"/>
</dbReference>
<feature type="region of interest" description="Disordered" evidence="8">
    <location>
        <begin position="986"/>
        <end position="1093"/>
    </location>
</feature>
<dbReference type="PANTHER" id="PTHR23253:SF9">
    <property type="entry name" value="EUKARYOTIC TRANSLATION INITIATION FACTOR 4 GAMMA 2"/>
    <property type="match status" value="1"/>
</dbReference>
<evidence type="ECO:0000256" key="8">
    <source>
        <dbReference type="SAM" id="MobiDB-lite"/>
    </source>
</evidence>
<feature type="compositionally biased region" description="Basic and acidic residues" evidence="8">
    <location>
        <begin position="198"/>
        <end position="251"/>
    </location>
</feature>
<dbReference type="InterPro" id="IPR016024">
    <property type="entry name" value="ARM-type_fold"/>
</dbReference>
<feature type="compositionally biased region" description="Low complexity" evidence="8">
    <location>
        <begin position="320"/>
        <end position="332"/>
    </location>
</feature>
<comment type="subcellular location">
    <subcellularLocation>
        <location evidence="1">Cytoplasm</location>
    </subcellularLocation>
</comment>
<feature type="compositionally biased region" description="Polar residues" evidence="8">
    <location>
        <begin position="482"/>
        <end position="497"/>
    </location>
</feature>
<feature type="region of interest" description="Disordered" evidence="8">
    <location>
        <begin position="15"/>
        <end position="127"/>
    </location>
</feature>
<dbReference type="FunFam" id="1.20.970.30:FF:000001">
    <property type="entry name" value="Eukaryotic translation initiation factor subunit eIF-4F, putative"/>
    <property type="match status" value="1"/>
</dbReference>
<dbReference type="InterPro" id="IPR022745">
    <property type="entry name" value="eIF4G1_eIF4E-bd"/>
</dbReference>
<evidence type="ECO:0000256" key="5">
    <source>
        <dbReference type="ARBA" id="ARBA00022553"/>
    </source>
</evidence>
<evidence type="ECO:0000256" key="3">
    <source>
        <dbReference type="ARBA" id="ARBA00022490"/>
    </source>
</evidence>
<evidence type="ECO:0000313" key="11">
    <source>
        <dbReference type="Proteomes" id="UP000267821"/>
    </source>
</evidence>
<dbReference type="Gene3D" id="1.25.40.180">
    <property type="match status" value="1"/>
</dbReference>
<keyword evidence="5" id="KW-0597">Phosphoprotein</keyword>
<dbReference type="OrthoDB" id="514777at2759"/>
<feature type="compositionally biased region" description="Basic and acidic residues" evidence="8">
    <location>
        <begin position="258"/>
        <end position="319"/>
    </location>
</feature>
<feature type="compositionally biased region" description="Low complexity" evidence="8">
    <location>
        <begin position="1066"/>
        <end position="1085"/>
    </location>
</feature>
<keyword evidence="11" id="KW-1185">Reference proteome</keyword>
<dbReference type="STRING" id="1051890.A0A3N4LCW8"/>
<accession>A0A3N4LCW8</accession>
<dbReference type="GO" id="GO:0010494">
    <property type="term" value="C:cytoplasmic stress granule"/>
    <property type="evidence" value="ECO:0007669"/>
    <property type="project" value="UniProtKB-ARBA"/>
</dbReference>
<dbReference type="SUPFAM" id="SSF48371">
    <property type="entry name" value="ARM repeat"/>
    <property type="match status" value="1"/>
</dbReference>
<dbReference type="Proteomes" id="UP000267821">
    <property type="component" value="Unassembled WGS sequence"/>
</dbReference>
<evidence type="ECO:0000256" key="1">
    <source>
        <dbReference type="ARBA" id="ARBA00004496"/>
    </source>
</evidence>
<evidence type="ECO:0000256" key="2">
    <source>
        <dbReference type="ARBA" id="ARBA00005775"/>
    </source>
</evidence>
<dbReference type="Pfam" id="PF02854">
    <property type="entry name" value="MIF4G"/>
    <property type="match status" value="1"/>
</dbReference>
<evidence type="ECO:0000259" key="9">
    <source>
        <dbReference type="SMART" id="SM00543"/>
    </source>
</evidence>
<dbReference type="InParanoid" id="A0A3N4LCW8"/>
<keyword evidence="3" id="KW-0963">Cytoplasm</keyword>
<feature type="compositionally biased region" description="Basic and acidic residues" evidence="8">
    <location>
        <begin position="111"/>
        <end position="124"/>
    </location>
</feature>
<feature type="region of interest" description="Disordered" evidence="8">
    <location>
        <begin position="930"/>
        <end position="958"/>
    </location>
</feature>
<organism evidence="10 11">
    <name type="scientific">Terfezia boudieri ATCC MYA-4762</name>
    <dbReference type="NCBI Taxonomy" id="1051890"/>
    <lineage>
        <taxon>Eukaryota</taxon>
        <taxon>Fungi</taxon>
        <taxon>Dikarya</taxon>
        <taxon>Ascomycota</taxon>
        <taxon>Pezizomycotina</taxon>
        <taxon>Pezizomycetes</taxon>
        <taxon>Pezizales</taxon>
        <taxon>Pezizaceae</taxon>
        <taxon>Terfezia</taxon>
    </lineage>
</organism>
<feature type="compositionally biased region" description="Polar residues" evidence="8">
    <location>
        <begin position="1031"/>
        <end position="1047"/>
    </location>
</feature>
<feature type="region of interest" description="Disordered" evidence="8">
    <location>
        <begin position="464"/>
        <end position="509"/>
    </location>
</feature>
<name>A0A3N4LCW8_9PEZI</name>
<proteinExistence type="inferred from homology"/>
<dbReference type="InterPro" id="IPR003890">
    <property type="entry name" value="MIF4G-like_typ-3"/>
</dbReference>
<evidence type="ECO:0000256" key="4">
    <source>
        <dbReference type="ARBA" id="ARBA00022540"/>
    </source>
</evidence>
<feature type="compositionally biased region" description="Basic and acidic residues" evidence="8">
    <location>
        <begin position="333"/>
        <end position="352"/>
    </location>
</feature>
<dbReference type="SMART" id="SM00543">
    <property type="entry name" value="MIF4G"/>
    <property type="match status" value="1"/>
</dbReference>
<evidence type="ECO:0000313" key="10">
    <source>
        <dbReference type="EMBL" id="RPB20724.1"/>
    </source>
</evidence>
<gene>
    <name evidence="10" type="ORF">L211DRAFT_841445</name>
</gene>
<dbReference type="InterPro" id="IPR036211">
    <property type="entry name" value="eIF4G_eIF4E-bd_sf"/>
</dbReference>
<feature type="region of interest" description="Disordered" evidence="8">
    <location>
        <begin position="524"/>
        <end position="616"/>
    </location>
</feature>